<gene>
    <name evidence="1" type="ORF">OnM2_064046</name>
</gene>
<reference evidence="1 2" key="1">
    <citation type="journal article" date="2018" name="BMC Genomics">
        <title>Comparative genome analyses reveal sequence features reflecting distinct modes of host-adaptation between dicot and monocot powdery mildew.</title>
        <authorList>
            <person name="Wu Y."/>
            <person name="Ma X."/>
            <person name="Pan Z."/>
            <person name="Kale S.D."/>
            <person name="Song Y."/>
            <person name="King H."/>
            <person name="Zhang Q."/>
            <person name="Presley C."/>
            <person name="Deng X."/>
            <person name="Wei C.I."/>
            <person name="Xiao S."/>
        </authorList>
    </citation>
    <scope>NUCLEOTIDE SEQUENCE [LARGE SCALE GENOMIC DNA]</scope>
    <source>
        <strain evidence="1">UMSG2</strain>
    </source>
</reference>
<keyword evidence="2" id="KW-1185">Reference proteome</keyword>
<evidence type="ECO:0000313" key="2">
    <source>
        <dbReference type="Proteomes" id="UP000286134"/>
    </source>
</evidence>
<dbReference type="OrthoDB" id="3431997at2759"/>
<dbReference type="Proteomes" id="UP000286134">
    <property type="component" value="Unassembled WGS sequence"/>
</dbReference>
<name>A0A420HNA3_9PEZI</name>
<accession>A0A420HNA3</accession>
<dbReference type="AlphaFoldDB" id="A0A420HNA3"/>
<sequence length="359" mass="40401">MGPVPSFSSKWKEVLGFGDGFSRSNKTRSMTISQSRPNFYQITTNDAYTATKPIISEISANKKLSYPVIPRDIIFIHHKNEILVSACQPPTSSSPIETSRLSSLTGKPLFLITLSADSLNDTGRPDVILHATADKASTAVCFSKIHFSTPVTEMTLCPPPKKSISANFSTDDISTPFIKSSRFNSHDNNHKPKHVKSKSVCTGTYSISANNTFTPYNLYDSSLPRFRTERLFQVVDSTTSSFKYVFFYGYESFEWRRTELNVHHLNQFPKKSITEEGYVSGGMKLIRALTNEVLVVFARVNNTLSPQDIKFNSTTGIMRFNRAECMNTCAEDFDVFVVVSLVSIVEKERRERRHSLSSF</sequence>
<organism evidence="1 2">
    <name type="scientific">Erysiphe neolycopersici</name>
    <dbReference type="NCBI Taxonomy" id="212602"/>
    <lineage>
        <taxon>Eukaryota</taxon>
        <taxon>Fungi</taxon>
        <taxon>Dikarya</taxon>
        <taxon>Ascomycota</taxon>
        <taxon>Pezizomycotina</taxon>
        <taxon>Leotiomycetes</taxon>
        <taxon>Erysiphales</taxon>
        <taxon>Erysiphaceae</taxon>
        <taxon>Erysiphe</taxon>
    </lineage>
</organism>
<proteinExistence type="predicted"/>
<evidence type="ECO:0000313" key="1">
    <source>
        <dbReference type="EMBL" id="RKF58928.1"/>
    </source>
</evidence>
<comment type="caution">
    <text evidence="1">The sequence shown here is derived from an EMBL/GenBank/DDBJ whole genome shotgun (WGS) entry which is preliminary data.</text>
</comment>
<dbReference type="EMBL" id="MCFK01006438">
    <property type="protein sequence ID" value="RKF58928.1"/>
    <property type="molecule type" value="Genomic_DNA"/>
</dbReference>
<protein>
    <submittedName>
        <fullName evidence="1">Putative alternative oxidase</fullName>
    </submittedName>
</protein>